<dbReference type="OrthoDB" id="4633509at2759"/>
<reference evidence="1 2" key="1">
    <citation type="submission" date="2015-09" db="EMBL/GenBank/DDBJ databases">
        <title>Draft genome of a European isolate of the apple canker pathogen Neonectria ditissima.</title>
        <authorList>
            <person name="Gomez-Cortecero A."/>
            <person name="Harrison R.J."/>
            <person name="Armitage A.D."/>
        </authorList>
    </citation>
    <scope>NUCLEOTIDE SEQUENCE [LARGE SCALE GENOMIC DNA]</scope>
    <source>
        <strain evidence="1 2">R09/05</strain>
    </source>
</reference>
<evidence type="ECO:0000313" key="2">
    <source>
        <dbReference type="Proteomes" id="UP000050424"/>
    </source>
</evidence>
<dbReference type="STRING" id="78410.A0A0N8H4T5"/>
<dbReference type="Proteomes" id="UP000050424">
    <property type="component" value="Unassembled WGS sequence"/>
</dbReference>
<dbReference type="EMBL" id="LKCW01000366">
    <property type="protein sequence ID" value="KPM34268.1"/>
    <property type="molecule type" value="Genomic_DNA"/>
</dbReference>
<organism evidence="1 2">
    <name type="scientific">Neonectria ditissima</name>
    <dbReference type="NCBI Taxonomy" id="78410"/>
    <lineage>
        <taxon>Eukaryota</taxon>
        <taxon>Fungi</taxon>
        <taxon>Dikarya</taxon>
        <taxon>Ascomycota</taxon>
        <taxon>Pezizomycotina</taxon>
        <taxon>Sordariomycetes</taxon>
        <taxon>Hypocreomycetidae</taxon>
        <taxon>Hypocreales</taxon>
        <taxon>Nectriaceae</taxon>
        <taxon>Neonectria</taxon>
    </lineage>
</organism>
<dbReference type="InterPro" id="IPR025213">
    <property type="entry name" value="Sim4_Fta2"/>
</dbReference>
<keyword evidence="2" id="KW-1185">Reference proteome</keyword>
<comment type="caution">
    <text evidence="1">The sequence shown here is derived from an EMBL/GenBank/DDBJ whole genome shotgun (WGS) entry which is preliminary data.</text>
</comment>
<dbReference type="Pfam" id="PF13095">
    <property type="entry name" value="FTA2"/>
    <property type="match status" value="1"/>
</dbReference>
<protein>
    <submittedName>
        <fullName evidence="1">Uncharacterized protein</fullName>
    </submittedName>
</protein>
<accession>A0A0N8H4T5</accession>
<evidence type="ECO:0000313" key="1">
    <source>
        <dbReference type="EMBL" id="KPM34268.1"/>
    </source>
</evidence>
<proteinExistence type="predicted"/>
<name>A0A0N8H4T5_9HYPO</name>
<gene>
    <name evidence="1" type="ORF">AK830_g12299</name>
</gene>
<dbReference type="AlphaFoldDB" id="A0A0N8H4T5"/>
<sequence length="306" mass="34680">MSLPDRTQRQTPNPASILSDFETTCRAAGVEPFLDEKSMDENIIACTWSNFRRPRLGRFKRLEDVDFIELLSHGQDGIAWKVGIDGYTYALKVFWDNHPPQGAQHWAMQRECQTASLLEKMRFVIERASDPVWLNPEPRTFCDAALNLHAFSDEGRSRQLFRETPGAVRCSTAPHLRRCYGWTPICGGELCALPSTLSPPGATSGGHVRELSPSEQYHAIVYQYVPSSDVSPDIDAVQAQLDFLWRGGWCVPSLWPENLGSTADLLDMGDAICPWHAAWDSRRYKRRDAREMVVPRREAPHSYLMS</sequence>